<reference evidence="1 2" key="1">
    <citation type="submission" date="2019-07" db="EMBL/GenBank/DDBJ databases">
        <title>The draft genome sequence of Aquimarina algiphila M91.</title>
        <authorList>
            <person name="Meng X."/>
        </authorList>
    </citation>
    <scope>NUCLEOTIDE SEQUENCE [LARGE SCALE GENOMIC DNA]</scope>
    <source>
        <strain evidence="1 2">M91</strain>
    </source>
</reference>
<gene>
    <name evidence="1" type="ORF">FOF46_28430</name>
</gene>
<protein>
    <submittedName>
        <fullName evidence="1">Uncharacterized protein</fullName>
    </submittedName>
</protein>
<evidence type="ECO:0000313" key="2">
    <source>
        <dbReference type="Proteomes" id="UP000318833"/>
    </source>
</evidence>
<dbReference type="RefSeq" id="WP_143918848.1">
    <property type="nucleotide sequence ID" value="NZ_CANMIK010000017.1"/>
</dbReference>
<name>A0A554VBB9_9FLAO</name>
<dbReference type="OrthoDB" id="9991063at2"/>
<evidence type="ECO:0000313" key="1">
    <source>
        <dbReference type="EMBL" id="TSE03800.1"/>
    </source>
</evidence>
<comment type="caution">
    <text evidence="1">The sequence shown here is derived from an EMBL/GenBank/DDBJ whole genome shotgun (WGS) entry which is preliminary data.</text>
</comment>
<organism evidence="1 2">
    <name type="scientific">Aquimarina algiphila</name>
    <dbReference type="NCBI Taxonomy" id="2047982"/>
    <lineage>
        <taxon>Bacteria</taxon>
        <taxon>Pseudomonadati</taxon>
        <taxon>Bacteroidota</taxon>
        <taxon>Flavobacteriia</taxon>
        <taxon>Flavobacteriales</taxon>
        <taxon>Flavobacteriaceae</taxon>
        <taxon>Aquimarina</taxon>
    </lineage>
</organism>
<dbReference type="Proteomes" id="UP000318833">
    <property type="component" value="Unassembled WGS sequence"/>
</dbReference>
<sequence>MEVFFKKTILLLCTIAFYNCGVGQNYNIKYNNIEPTEKQKKVIKEVQKDGDLVIGFDIGFEKNNVLITTNNSIKYKEILTTDHTLGLAGSYTFFRDSTKIVQVTIDDHKIELVIKKEYPFINIDLIKGVPEIEYSKVYRQYQ</sequence>
<dbReference type="EMBL" id="VLNR01000098">
    <property type="protein sequence ID" value="TSE03800.1"/>
    <property type="molecule type" value="Genomic_DNA"/>
</dbReference>
<accession>A0A554VBB9</accession>
<dbReference type="AlphaFoldDB" id="A0A554VBB9"/>
<proteinExistence type="predicted"/>
<keyword evidence="2" id="KW-1185">Reference proteome</keyword>